<evidence type="ECO:0000256" key="2">
    <source>
        <dbReference type="PROSITE-ProRule" id="PRU00335"/>
    </source>
</evidence>
<dbReference type="AlphaFoldDB" id="A0A1L8REF4"/>
<evidence type="ECO:0000259" key="3">
    <source>
        <dbReference type="PROSITE" id="PS50977"/>
    </source>
</evidence>
<proteinExistence type="predicted"/>
<feature type="DNA-binding region" description="H-T-H motif" evidence="2">
    <location>
        <begin position="33"/>
        <end position="52"/>
    </location>
</feature>
<sequence length="199" mass="22902">MNGFEKRAAAKQRQILEAAFQLMNTESGVDNLTMDKVAQLAHVSKATVFKYFQSKENLIQAVFKDFLETMKQESMAIINAQLPFEETIMATSRYELDKFETTQRRFFIDLMDTLTAEGPQGQTLIHEEYTQQSLQVMLELFHRGRKEGKVDLKYSDEFLLLYFQALVEGLSSPLIYSRILPYTAEWVEVLLKGIAPAPK</sequence>
<name>A0A1L8REF4_9ENTE</name>
<dbReference type="GO" id="GO:0006355">
    <property type="term" value="P:regulation of DNA-templated transcription"/>
    <property type="evidence" value="ECO:0007669"/>
    <property type="project" value="UniProtKB-ARBA"/>
</dbReference>
<reference evidence="4 5" key="1">
    <citation type="submission" date="2014-12" db="EMBL/GenBank/DDBJ databases">
        <title>Draft genome sequences of 29 type strains of Enterococci.</title>
        <authorList>
            <person name="Zhong Z."/>
            <person name="Sun Z."/>
            <person name="Liu W."/>
            <person name="Zhang W."/>
            <person name="Zhang H."/>
        </authorList>
    </citation>
    <scope>NUCLEOTIDE SEQUENCE [LARGE SCALE GENOMIC DNA]</scope>
    <source>
        <strain evidence="4 5">DSM 17029</strain>
    </source>
</reference>
<evidence type="ECO:0000313" key="4">
    <source>
        <dbReference type="EMBL" id="OJG18138.1"/>
    </source>
</evidence>
<dbReference type="InterPro" id="IPR001647">
    <property type="entry name" value="HTH_TetR"/>
</dbReference>
<keyword evidence="1 2" id="KW-0238">DNA-binding</keyword>
<accession>A0A1L8REF4</accession>
<keyword evidence="5" id="KW-1185">Reference proteome</keyword>
<protein>
    <submittedName>
        <fullName evidence="4">TetR family transcriptional regulator</fullName>
    </submittedName>
</protein>
<dbReference type="PANTHER" id="PTHR30055:SF222">
    <property type="entry name" value="REGULATORY PROTEIN"/>
    <property type="match status" value="1"/>
</dbReference>
<dbReference type="PANTHER" id="PTHR30055">
    <property type="entry name" value="HTH-TYPE TRANSCRIPTIONAL REGULATOR RUTR"/>
    <property type="match status" value="1"/>
</dbReference>
<dbReference type="PROSITE" id="PS01081">
    <property type="entry name" value="HTH_TETR_1"/>
    <property type="match status" value="1"/>
</dbReference>
<feature type="domain" description="HTH tetR-type" evidence="3">
    <location>
        <begin position="9"/>
        <end position="70"/>
    </location>
</feature>
<dbReference type="PROSITE" id="PS50977">
    <property type="entry name" value="HTH_TETR_2"/>
    <property type="match status" value="1"/>
</dbReference>
<dbReference type="InterPro" id="IPR050109">
    <property type="entry name" value="HTH-type_TetR-like_transc_reg"/>
</dbReference>
<dbReference type="InterPro" id="IPR009057">
    <property type="entry name" value="Homeodomain-like_sf"/>
</dbReference>
<dbReference type="InterPro" id="IPR023772">
    <property type="entry name" value="DNA-bd_HTH_TetR-type_CS"/>
</dbReference>
<dbReference type="EMBL" id="JXKH01000005">
    <property type="protein sequence ID" value="OJG18138.1"/>
    <property type="molecule type" value="Genomic_DNA"/>
</dbReference>
<dbReference type="STRING" id="214095.RU97_GL002211"/>
<gene>
    <name evidence="4" type="ORF">RU97_GL002211</name>
</gene>
<dbReference type="Gene3D" id="1.10.357.10">
    <property type="entry name" value="Tetracycline Repressor, domain 2"/>
    <property type="match status" value="1"/>
</dbReference>
<dbReference type="Pfam" id="PF00440">
    <property type="entry name" value="TetR_N"/>
    <property type="match status" value="1"/>
</dbReference>
<evidence type="ECO:0000313" key="5">
    <source>
        <dbReference type="Proteomes" id="UP000181884"/>
    </source>
</evidence>
<dbReference type="RefSeq" id="WP_067393627.1">
    <property type="nucleotide sequence ID" value="NZ_JXKH01000005.1"/>
</dbReference>
<evidence type="ECO:0000256" key="1">
    <source>
        <dbReference type="ARBA" id="ARBA00023125"/>
    </source>
</evidence>
<dbReference type="SUPFAM" id="SSF46689">
    <property type="entry name" value="Homeodomain-like"/>
    <property type="match status" value="1"/>
</dbReference>
<comment type="caution">
    <text evidence="4">The sequence shown here is derived from an EMBL/GenBank/DDBJ whole genome shotgun (WGS) entry which is preliminary data.</text>
</comment>
<dbReference type="GO" id="GO:0003677">
    <property type="term" value="F:DNA binding"/>
    <property type="evidence" value="ECO:0007669"/>
    <property type="project" value="UniProtKB-UniRule"/>
</dbReference>
<organism evidence="4 5">
    <name type="scientific">Enterococcus canis</name>
    <dbReference type="NCBI Taxonomy" id="214095"/>
    <lineage>
        <taxon>Bacteria</taxon>
        <taxon>Bacillati</taxon>
        <taxon>Bacillota</taxon>
        <taxon>Bacilli</taxon>
        <taxon>Lactobacillales</taxon>
        <taxon>Enterococcaceae</taxon>
        <taxon>Enterococcus</taxon>
    </lineage>
</organism>
<dbReference type="Proteomes" id="UP000181884">
    <property type="component" value="Unassembled WGS sequence"/>
</dbReference>